<dbReference type="AlphaFoldDB" id="A0A212LYG1"/>
<sequence>MTNIVSNINPLMLPKEMDFQYKWKGVNQNASSSYSDWKGCHGTIVSKVASKARRSYQERWLKDNELWFEKG</sequence>
<evidence type="ECO:0000313" key="1">
    <source>
        <dbReference type="EMBL" id="SCM82568.1"/>
    </source>
</evidence>
<organism evidence="1">
    <name type="scientific">uncultured Sporomusa sp</name>
    <dbReference type="NCBI Taxonomy" id="307249"/>
    <lineage>
        <taxon>Bacteria</taxon>
        <taxon>Bacillati</taxon>
        <taxon>Bacillota</taxon>
        <taxon>Negativicutes</taxon>
        <taxon>Selenomonadales</taxon>
        <taxon>Sporomusaceae</taxon>
        <taxon>Sporomusa</taxon>
        <taxon>environmental samples</taxon>
    </lineage>
</organism>
<name>A0A212LYG1_9FIRM</name>
<proteinExistence type="predicted"/>
<accession>A0A212LYG1</accession>
<gene>
    <name evidence="1" type="ORF">KL86SPO_50339</name>
</gene>
<reference evidence="1" key="1">
    <citation type="submission" date="2016-08" db="EMBL/GenBank/DDBJ databases">
        <authorList>
            <person name="Seilhamer J.J."/>
        </authorList>
    </citation>
    <scope>NUCLEOTIDE SEQUENCE</scope>
    <source>
        <strain evidence="1">86</strain>
    </source>
</reference>
<protein>
    <submittedName>
        <fullName evidence="1">Uncharacterized protein</fullName>
    </submittedName>
</protein>
<dbReference type="EMBL" id="FMJE01000005">
    <property type="protein sequence ID" value="SCM82568.1"/>
    <property type="molecule type" value="Genomic_DNA"/>
</dbReference>